<keyword evidence="1 3" id="KW-0732">Signal</keyword>
<feature type="compositionally biased region" description="Polar residues" evidence="2">
    <location>
        <begin position="125"/>
        <end position="148"/>
    </location>
</feature>
<dbReference type="AlphaFoldDB" id="A0A8H5BY80"/>
<gene>
    <name evidence="4" type="ORF">D9758_017187</name>
</gene>
<proteinExistence type="predicted"/>
<evidence type="ECO:0000256" key="2">
    <source>
        <dbReference type="SAM" id="MobiDB-lite"/>
    </source>
</evidence>
<dbReference type="EMBL" id="JAACJM010000321">
    <property type="protein sequence ID" value="KAF5331742.1"/>
    <property type="molecule type" value="Genomic_DNA"/>
</dbReference>
<accession>A0A8H5BY80</accession>
<feature type="chain" id="PRO_5034457735" description="RlpA-like protein double-psi beta-barrel domain-containing protein" evidence="3">
    <location>
        <begin position="23"/>
        <end position="283"/>
    </location>
</feature>
<evidence type="ECO:0000256" key="3">
    <source>
        <dbReference type="SAM" id="SignalP"/>
    </source>
</evidence>
<dbReference type="CDD" id="cd22191">
    <property type="entry name" value="DPBB_RlpA_EXP_N-like"/>
    <property type="match status" value="1"/>
</dbReference>
<feature type="compositionally biased region" description="Low complexity" evidence="2">
    <location>
        <begin position="102"/>
        <end position="124"/>
    </location>
</feature>
<dbReference type="SUPFAM" id="SSF50685">
    <property type="entry name" value="Barwin-like endoglucanases"/>
    <property type="match status" value="1"/>
</dbReference>
<comment type="caution">
    <text evidence="4">The sequence shown here is derived from an EMBL/GenBank/DDBJ whole genome shotgun (WGS) entry which is preliminary data.</text>
</comment>
<organism evidence="4 5">
    <name type="scientific">Tetrapyrgos nigripes</name>
    <dbReference type="NCBI Taxonomy" id="182062"/>
    <lineage>
        <taxon>Eukaryota</taxon>
        <taxon>Fungi</taxon>
        <taxon>Dikarya</taxon>
        <taxon>Basidiomycota</taxon>
        <taxon>Agaricomycotina</taxon>
        <taxon>Agaricomycetes</taxon>
        <taxon>Agaricomycetidae</taxon>
        <taxon>Agaricales</taxon>
        <taxon>Marasmiineae</taxon>
        <taxon>Marasmiaceae</taxon>
        <taxon>Tetrapyrgos</taxon>
    </lineage>
</organism>
<dbReference type="PANTHER" id="PTHR31836">
    <property type="match status" value="1"/>
</dbReference>
<evidence type="ECO:0008006" key="6">
    <source>
        <dbReference type="Google" id="ProtNLM"/>
    </source>
</evidence>
<feature type="compositionally biased region" description="Low complexity" evidence="2">
    <location>
        <begin position="149"/>
        <end position="175"/>
    </location>
</feature>
<name>A0A8H5BY80_9AGAR</name>
<dbReference type="Proteomes" id="UP000559256">
    <property type="component" value="Unassembled WGS sequence"/>
</dbReference>
<dbReference type="Gene3D" id="2.40.40.10">
    <property type="entry name" value="RlpA-like domain"/>
    <property type="match status" value="1"/>
</dbReference>
<evidence type="ECO:0000313" key="4">
    <source>
        <dbReference type="EMBL" id="KAF5331742.1"/>
    </source>
</evidence>
<dbReference type="PANTHER" id="PTHR31836:SF24">
    <property type="entry name" value="RLPA-LIKE PROTEIN DOUBLE-PSI BETA-BARREL DOMAIN-CONTAINING PROTEIN"/>
    <property type="match status" value="1"/>
</dbReference>
<evidence type="ECO:0000313" key="5">
    <source>
        <dbReference type="Proteomes" id="UP000559256"/>
    </source>
</evidence>
<evidence type="ECO:0000256" key="1">
    <source>
        <dbReference type="ARBA" id="ARBA00022729"/>
    </source>
</evidence>
<dbReference type="OrthoDB" id="406505at2759"/>
<protein>
    <recommendedName>
        <fullName evidence="6">RlpA-like protein double-psi beta-barrel domain-containing protein</fullName>
    </recommendedName>
</protein>
<feature type="signal peptide" evidence="3">
    <location>
        <begin position="1"/>
        <end position="22"/>
    </location>
</feature>
<feature type="region of interest" description="Disordered" evidence="2">
    <location>
        <begin position="99"/>
        <end position="175"/>
    </location>
</feature>
<keyword evidence="5" id="KW-1185">Reference proteome</keyword>
<sequence>MFTAPAFSAALLALSALSASNAAVIPRKNPPPGWASGYLEDYQTYHTRYLALGCQYQHGKPFFDLCCHPLLATENLSDRDPSCTPSASGVSSALAYEATEDAQTTPSSSYSAAQAQATGADQSSNQDATQDQSNNEQIPSASPVVNVQQSQPTPSAASSSSSSSSSTGSQDSSLSSATDLITGGFGTYFYQNGVAGACGTVHSDNDLIVAMDVAQYGNTGVQSSLCGRQVQIFNTANGKSVTATVADACPTCNNGNSIDLSVGAFQQLADLSVGLINISWKLL</sequence>
<dbReference type="InterPro" id="IPR036908">
    <property type="entry name" value="RlpA-like_sf"/>
</dbReference>
<reference evidence="4 5" key="1">
    <citation type="journal article" date="2020" name="ISME J.">
        <title>Uncovering the hidden diversity of litter-decomposition mechanisms in mushroom-forming fungi.</title>
        <authorList>
            <person name="Floudas D."/>
            <person name="Bentzer J."/>
            <person name="Ahren D."/>
            <person name="Johansson T."/>
            <person name="Persson P."/>
            <person name="Tunlid A."/>
        </authorList>
    </citation>
    <scope>NUCLEOTIDE SEQUENCE [LARGE SCALE GENOMIC DNA]</scope>
    <source>
        <strain evidence="4 5">CBS 291.85</strain>
    </source>
</reference>
<dbReference type="InterPro" id="IPR051477">
    <property type="entry name" value="Expansin_CellWall"/>
</dbReference>